<organism evidence="2 3">
    <name type="scientific">Strongyloides venezuelensis</name>
    <name type="common">Threadworm</name>
    <dbReference type="NCBI Taxonomy" id="75913"/>
    <lineage>
        <taxon>Eukaryota</taxon>
        <taxon>Metazoa</taxon>
        <taxon>Ecdysozoa</taxon>
        <taxon>Nematoda</taxon>
        <taxon>Chromadorea</taxon>
        <taxon>Rhabditida</taxon>
        <taxon>Tylenchina</taxon>
        <taxon>Panagrolaimomorpha</taxon>
        <taxon>Strongyloidoidea</taxon>
        <taxon>Strongyloididae</taxon>
        <taxon>Strongyloides</taxon>
    </lineage>
</organism>
<feature type="transmembrane region" description="Helical" evidence="1">
    <location>
        <begin position="29"/>
        <end position="49"/>
    </location>
</feature>
<evidence type="ECO:0000313" key="3">
    <source>
        <dbReference type="WBParaSite" id="SVE_0857500.1"/>
    </source>
</evidence>
<dbReference type="Proteomes" id="UP000035680">
    <property type="component" value="Unassembled WGS sequence"/>
</dbReference>
<reference evidence="3" key="2">
    <citation type="submission" date="2015-08" db="UniProtKB">
        <authorList>
            <consortium name="WormBaseParasite"/>
        </authorList>
    </citation>
    <scope>IDENTIFICATION</scope>
</reference>
<name>A0A0K0FI57_STRVS</name>
<proteinExistence type="predicted"/>
<dbReference type="WBParaSite" id="SVE_0857500.1">
    <property type="protein sequence ID" value="SVE_0857500.1"/>
    <property type="gene ID" value="SVE_0857500"/>
</dbReference>
<protein>
    <submittedName>
        <fullName evidence="3">LAGLIDADG_2 domain-containing protein</fullName>
    </submittedName>
</protein>
<accession>A0A0K0FI57</accession>
<evidence type="ECO:0000313" key="2">
    <source>
        <dbReference type="Proteomes" id="UP000035680"/>
    </source>
</evidence>
<feature type="transmembrane region" description="Helical" evidence="1">
    <location>
        <begin position="96"/>
        <end position="116"/>
    </location>
</feature>
<keyword evidence="1" id="KW-1133">Transmembrane helix</keyword>
<keyword evidence="1" id="KW-0472">Membrane</keyword>
<keyword evidence="2" id="KW-1185">Reference proteome</keyword>
<sequence length="122" mass="14418">MDTINEIEDMIRSRLKYKSDNRENQPKKTMVHVNLIIISLILIDGKIFVEIPRSAKNKIARFYFEGNSSVGKIDAIKIYIKNLYSKKNIEIKSMCFVRYHKNILIILQIFSTYFLFSKISKH</sequence>
<dbReference type="AlphaFoldDB" id="A0A0K0FI57"/>
<evidence type="ECO:0000256" key="1">
    <source>
        <dbReference type="SAM" id="Phobius"/>
    </source>
</evidence>
<keyword evidence="1" id="KW-0812">Transmembrane</keyword>
<reference evidence="2" key="1">
    <citation type="submission" date="2014-07" db="EMBL/GenBank/DDBJ databases">
        <authorList>
            <person name="Martin A.A"/>
            <person name="De Silva N."/>
        </authorList>
    </citation>
    <scope>NUCLEOTIDE SEQUENCE</scope>
</reference>